<evidence type="ECO:0000259" key="4">
    <source>
        <dbReference type="PROSITE" id="PS51673"/>
    </source>
</evidence>
<feature type="region of interest" description="Disordered" evidence="2">
    <location>
        <begin position="542"/>
        <end position="562"/>
    </location>
</feature>
<feature type="domain" description="R3H" evidence="3">
    <location>
        <begin position="212"/>
        <end position="275"/>
    </location>
</feature>
<feature type="compositionally biased region" description="Basic and acidic residues" evidence="2">
    <location>
        <begin position="138"/>
        <end position="157"/>
    </location>
</feature>
<feature type="compositionally biased region" description="Low complexity" evidence="2">
    <location>
        <begin position="428"/>
        <end position="446"/>
    </location>
</feature>
<feature type="compositionally biased region" description="Polar residues" evidence="2">
    <location>
        <begin position="684"/>
        <end position="693"/>
    </location>
</feature>
<protein>
    <submittedName>
        <fullName evidence="5">Uncharacterized protein LOC100182234</fullName>
    </submittedName>
</protein>
<dbReference type="InterPro" id="IPR001374">
    <property type="entry name" value="R3H_dom"/>
</dbReference>
<dbReference type="InterPro" id="IPR024771">
    <property type="entry name" value="SUZ"/>
</dbReference>
<dbReference type="Pfam" id="PF01424">
    <property type="entry name" value="R3H"/>
    <property type="match status" value="1"/>
</dbReference>
<keyword evidence="1" id="KW-0597">Phosphoprotein</keyword>
<sequence length="1008" mass="111974">MEKNGVSSTDIIHTSNKICGMQTPEETKSLLKSLPDSPATNKVRRKKTLQRGIAFHGEENSDNREENADEFIATDNNIFPSPVAITQEEALRETCCHMTRQNSRQQLINSLNAINNETPEDAHAVVNGVTSDCGNPVRRREVEKPPRLQKQASRDRISTQFTKQVNNTCSDSNNGHVNGTLQRESSTECLDSMGVDVHEFLVKALQSNPRDRSILLKLEHDMVKFVNNKQIEFMRFPEMTSYHRMLVHRVAAYFGMDHNIDAKGTSVIINKTKSTRLPDTKFSEHILSASELNAAQEDMRRRSILKRMQNCQSLDHTNVLENNKALSHEDWKNYKQRSFEERENNYEKIRARIFKNQGADNGRFHKEVRSKDKERVLAQWKKRPWSSTDLGSLPGRNQPTPTGMNESGLTAKSSSFSGITVLSRHTNNDGGSLSSSTSSVFVDQSQPYNGSATEEWSDNHHSASNNAKPFYQNVGNPYVNLDGYPILYSSDAANIPGYQTRPVPLQYPHMQPYTVPQPSMSPYGIVNPDVEPPVLHQRPPNGPVIQAQVSSETTTTNSNSGTPLHVYHPAVYPPYPQAPVHLLYYPSGQAHQVSASKPTETDKQSYSHAAHLDKANTEMQSLTLQTNNSEEWDSSNADNKEVSAGDQVHSSKSDCPVVDVADLKPTTSRPETSVNRKNAKEISDGSSSIQETSQNMISNTAAPNTAPVLTDNTKPIYNQVPANAVPPIHAGPGSVAFYTPNDANFVKAGHSVLARSHPLMSQPHVYSTNVMRPPVCEANVHILPGEQSNDYCAHQTPGVINYNYMSSPSPQPVYYVLPNNTNQIQSYQNLPQHQLPNNMHINSPIVYSPMPQGYMAPHFPMQSPSYPFQVGGLGEGSKYSVPSSGNSVSSNLETGANSLQANKSCNVMDEVYPMSVMCHETGINCPMLNKFAARHSAKIVQFESKGDSDDIYLLFPSLHLATNAINALETERQSSTENSPKFHLSHIQDVNHRNDVVSQVREINNVKI</sequence>
<dbReference type="GO" id="GO:0003676">
    <property type="term" value="F:nucleic acid binding"/>
    <property type="evidence" value="ECO:0007669"/>
    <property type="project" value="UniProtKB-UniRule"/>
</dbReference>
<dbReference type="SUPFAM" id="SSF82708">
    <property type="entry name" value="R3H domain"/>
    <property type="match status" value="1"/>
</dbReference>
<accession>A0A6F9DIC5</accession>
<proteinExistence type="evidence at transcript level"/>
<dbReference type="AlphaFoldDB" id="A0A6F9DIC5"/>
<dbReference type="EMBL" id="LR786854">
    <property type="protein sequence ID" value="CAB3262716.1"/>
    <property type="molecule type" value="mRNA"/>
</dbReference>
<dbReference type="PROSITE" id="PS51061">
    <property type="entry name" value="R3H"/>
    <property type="match status" value="1"/>
</dbReference>
<dbReference type="Gene3D" id="3.30.1370.50">
    <property type="entry name" value="R3H-like domain"/>
    <property type="match status" value="1"/>
</dbReference>
<name>A0A6F9DIC5_9ASCI</name>
<feature type="region of interest" description="Disordered" evidence="2">
    <location>
        <begin position="625"/>
        <end position="693"/>
    </location>
</feature>
<evidence type="ECO:0000256" key="1">
    <source>
        <dbReference type="ARBA" id="ARBA00022553"/>
    </source>
</evidence>
<dbReference type="InterPro" id="IPR051937">
    <property type="entry name" value="R3H_domain_containing"/>
</dbReference>
<evidence type="ECO:0000256" key="2">
    <source>
        <dbReference type="SAM" id="MobiDB-lite"/>
    </source>
</evidence>
<evidence type="ECO:0000313" key="5">
    <source>
        <dbReference type="EMBL" id="CAB3262716.1"/>
    </source>
</evidence>
<feature type="region of interest" description="Disordered" evidence="2">
    <location>
        <begin position="386"/>
        <end position="407"/>
    </location>
</feature>
<dbReference type="SMART" id="SM00393">
    <property type="entry name" value="R3H"/>
    <property type="match status" value="1"/>
</dbReference>
<reference evidence="5" key="1">
    <citation type="submission" date="2020-04" db="EMBL/GenBank/DDBJ databases">
        <authorList>
            <person name="Neveu A P."/>
        </authorList>
    </citation>
    <scope>NUCLEOTIDE SEQUENCE</scope>
    <source>
        <tissue evidence="5">Whole embryo</tissue>
    </source>
</reference>
<dbReference type="CDD" id="cd02642">
    <property type="entry name" value="R3H_encore_like"/>
    <property type="match status" value="1"/>
</dbReference>
<dbReference type="PANTHER" id="PTHR15672">
    <property type="entry name" value="CAMP-REGULATED PHOSPHOPROTEIN 21 RELATED R3H DOMAIN CONTAINING PROTEIN"/>
    <property type="match status" value="1"/>
</dbReference>
<feature type="region of interest" description="Disordered" evidence="2">
    <location>
        <begin position="130"/>
        <end position="157"/>
    </location>
</feature>
<evidence type="ECO:0000259" key="3">
    <source>
        <dbReference type="PROSITE" id="PS51061"/>
    </source>
</evidence>
<feature type="compositionally biased region" description="Polar residues" evidence="2">
    <location>
        <begin position="625"/>
        <end position="637"/>
    </location>
</feature>
<feature type="domain" description="SUZ" evidence="4">
    <location>
        <begin position="276"/>
        <end position="358"/>
    </location>
</feature>
<dbReference type="Pfam" id="PF12752">
    <property type="entry name" value="SUZ"/>
    <property type="match status" value="1"/>
</dbReference>
<feature type="compositionally biased region" description="Polar residues" evidence="2">
    <location>
        <begin position="665"/>
        <end position="676"/>
    </location>
</feature>
<dbReference type="PANTHER" id="PTHR15672:SF8">
    <property type="entry name" value="PROTEIN ENCORE"/>
    <property type="match status" value="1"/>
</dbReference>
<gene>
    <name evidence="5" type="primary">LOC100182234</name>
</gene>
<organism evidence="5">
    <name type="scientific">Phallusia mammillata</name>
    <dbReference type="NCBI Taxonomy" id="59560"/>
    <lineage>
        <taxon>Eukaryota</taxon>
        <taxon>Metazoa</taxon>
        <taxon>Chordata</taxon>
        <taxon>Tunicata</taxon>
        <taxon>Ascidiacea</taxon>
        <taxon>Phlebobranchia</taxon>
        <taxon>Ascidiidae</taxon>
        <taxon>Phallusia</taxon>
    </lineage>
</organism>
<feature type="region of interest" description="Disordered" evidence="2">
    <location>
        <begin position="427"/>
        <end position="463"/>
    </location>
</feature>
<dbReference type="PROSITE" id="PS51673">
    <property type="entry name" value="SUZ"/>
    <property type="match status" value="1"/>
</dbReference>
<feature type="compositionally biased region" description="Low complexity" evidence="2">
    <location>
        <begin position="550"/>
        <end position="562"/>
    </location>
</feature>
<dbReference type="InterPro" id="IPR036867">
    <property type="entry name" value="R3H_dom_sf"/>
</dbReference>